<dbReference type="GO" id="GO:0015668">
    <property type="term" value="F:type III site-specific deoxyribonuclease activity"/>
    <property type="evidence" value="ECO:0007669"/>
    <property type="project" value="UniProtKB-EC"/>
</dbReference>
<evidence type="ECO:0000313" key="4">
    <source>
        <dbReference type="Proteomes" id="UP000001844"/>
    </source>
</evidence>
<protein>
    <submittedName>
        <fullName evidence="3">Type III site-specific deoxyribonuclease</fullName>
        <ecNumber evidence="3">3.1.21.5</ecNumber>
    </submittedName>
</protein>
<feature type="domain" description="Helicase/UvrB N-terminal" evidence="1">
    <location>
        <begin position="53"/>
        <end position="231"/>
    </location>
</feature>
<dbReference type="HOGENOM" id="CLU_011799_0_0_6"/>
<dbReference type="GO" id="GO:0005524">
    <property type="term" value="F:ATP binding"/>
    <property type="evidence" value="ECO:0007669"/>
    <property type="project" value="InterPro"/>
</dbReference>
<evidence type="ECO:0000259" key="1">
    <source>
        <dbReference type="Pfam" id="PF04851"/>
    </source>
</evidence>
<keyword evidence="4" id="KW-1185">Reference proteome</keyword>
<accession>D5C0T8</accession>
<organism evidence="3 4">
    <name type="scientific">Nitrosococcus halophilus (strain Nc4)</name>
    <dbReference type="NCBI Taxonomy" id="472759"/>
    <lineage>
        <taxon>Bacteria</taxon>
        <taxon>Pseudomonadati</taxon>
        <taxon>Pseudomonadota</taxon>
        <taxon>Gammaproteobacteria</taxon>
        <taxon>Chromatiales</taxon>
        <taxon>Chromatiaceae</taxon>
        <taxon>Nitrosococcus</taxon>
    </lineage>
</organism>
<dbReference type="InterPro" id="IPR045572">
    <property type="entry name" value="RE_endonuc_C"/>
</dbReference>
<gene>
    <name evidence="3" type="ordered locus">Nhal_3378</name>
</gene>
<dbReference type="InterPro" id="IPR006935">
    <property type="entry name" value="Helicase/UvrB_N"/>
</dbReference>
<dbReference type="Gene3D" id="3.40.50.300">
    <property type="entry name" value="P-loop containing nucleotide triphosphate hydrolases"/>
    <property type="match status" value="2"/>
</dbReference>
<feature type="domain" description="Type III restriction enzyme C-terminal endonuclease" evidence="2">
    <location>
        <begin position="761"/>
        <end position="863"/>
    </location>
</feature>
<evidence type="ECO:0000313" key="3">
    <source>
        <dbReference type="EMBL" id="ADE16411.1"/>
    </source>
</evidence>
<dbReference type="InterPro" id="IPR027417">
    <property type="entry name" value="P-loop_NTPase"/>
</dbReference>
<reference evidence="4" key="1">
    <citation type="submission" date="2010-04" db="EMBL/GenBank/DDBJ databases">
        <title>Complete genome sequence of Nitrosococcus halophilus Nc4, a salt-adapted, aerobic obligate ammonia-oxidizing sulfur purple bacterium.</title>
        <authorList>
            <consortium name="US DOE Joint Genome Institute"/>
            <person name="Campbell M.A."/>
            <person name="Malfatti S.A."/>
            <person name="Chain P.S.G."/>
            <person name="Heidelberg J.F."/>
            <person name="Ward B.B."/>
            <person name="Klotz M.G."/>
        </authorList>
    </citation>
    <scope>NUCLEOTIDE SEQUENCE [LARGE SCALE GENOMIC DNA]</scope>
    <source>
        <strain evidence="4">Nc4</strain>
    </source>
</reference>
<dbReference type="PANTHER" id="PTHR47396">
    <property type="entry name" value="TYPE I RESTRICTION ENZYME ECOKI R PROTEIN"/>
    <property type="match status" value="1"/>
</dbReference>
<evidence type="ECO:0000259" key="2">
    <source>
        <dbReference type="Pfam" id="PF19778"/>
    </source>
</evidence>
<dbReference type="Proteomes" id="UP000001844">
    <property type="component" value="Chromosome"/>
</dbReference>
<dbReference type="AlphaFoldDB" id="D5C0T8"/>
<dbReference type="eggNOG" id="COG3587">
    <property type="taxonomic scope" value="Bacteria"/>
</dbReference>
<dbReference type="STRING" id="472759.Nhal_3378"/>
<proteinExistence type="predicted"/>
<dbReference type="PANTHER" id="PTHR47396:SF1">
    <property type="entry name" value="ATP-DEPENDENT HELICASE IRC3-RELATED"/>
    <property type="match status" value="1"/>
</dbReference>
<dbReference type="SUPFAM" id="SSF52540">
    <property type="entry name" value="P-loop containing nucleoside triphosphate hydrolases"/>
    <property type="match status" value="2"/>
</dbReference>
<dbReference type="InterPro" id="IPR050742">
    <property type="entry name" value="Helicase_Restrict-Modif_Enz"/>
</dbReference>
<dbReference type="Pfam" id="PF19778">
    <property type="entry name" value="RE_endonuc"/>
    <property type="match status" value="1"/>
</dbReference>
<dbReference type="REBASE" id="25076">
    <property type="entry name" value="NhaNc4ORF3377P"/>
</dbReference>
<dbReference type="GO" id="GO:0003677">
    <property type="term" value="F:DNA binding"/>
    <property type="evidence" value="ECO:0007669"/>
    <property type="project" value="InterPro"/>
</dbReference>
<dbReference type="EC" id="3.1.21.5" evidence="3"/>
<keyword evidence="3" id="KW-0378">Hydrolase</keyword>
<dbReference type="KEGG" id="nhl:Nhal_3378"/>
<dbReference type="GO" id="GO:0005829">
    <property type="term" value="C:cytosol"/>
    <property type="evidence" value="ECO:0007669"/>
    <property type="project" value="TreeGrafter"/>
</dbReference>
<dbReference type="EMBL" id="CP001798">
    <property type="protein sequence ID" value="ADE16411.1"/>
    <property type="molecule type" value="Genomic_DNA"/>
</dbReference>
<dbReference type="RefSeq" id="WP_013034260.1">
    <property type="nucleotide sequence ID" value="NC_013960.1"/>
</dbReference>
<dbReference type="OrthoDB" id="9804145at2"/>
<sequence length="891" mass="101743">MRIHFEPNLKHQSEAVSAIVRVFEGAPYTRPEERFWSGEVSSNILKLPAEYWQANVAAIAAENGIEDYAPTSERDFTIEMETGTGKTYVYLRTIFELHRRYGLHKFIIVVPSVAIREGTLAQLCLTKGHFREIYATEAEVTEYDSKNLTQVRSFCVSNHLSIMVMNKQAFDSDAKIINDENRDGGNLMEMLRQVQPIIIMDEPQEGMDTPNMQARIAAFNPLFKLRYSATHRELKNIIYRLTPFDAYNRGLVKKIAVLSIHETNTQSNVAIEFRKLNLSAADPTARLQLNVRLKGGDLKAKLITVKRGDDLEKKTGNPVYHGWIVEDIGTTDLYGGEGYVKFTNGEQIGEGAKHGSDQEAIFREQIRRAIHNHFERKKQLVPIGIKPLALFFIDRVANYMDEDGLIRRLFLEEYQAFYRKAHKEDPPNAHEVHGGYFAKTSSGDYTDNAKSMATNAEIYEKILKAKEALLSFDEPLEFIFSHSALGVGWDNPNVFTICTLNETESIIKKRQEIGRGLRLCVDQQGRRYRDPESVKENEEVNLLTVVANQSYYAFVSSYQEELHEELGIHAKAPPVRDNNRKLVKLHLNSERFTSDDFKNLWKRIARKTRCRVHFREDELIEKSIAALADIAVDENRLEVSLTYWSRMTEADGIEGQGKGSTRAALSPHLSRVDVVDEFARNTALSDVTAASILDGMAEVQKRQLAKNPMQFLAEATKKVRRVLEREMVRLVKYEPIEESHPLDLFETVIETKRETTATPKHGLYDRIIHDSDVEKHFAGELDNHHAVRVLIKLPASYKIPTPIGNYNPDFALVIEKKDLDNPAAEQRFYFTVETKGTTEWEKLKSDEKLKIECAVKHFEAIGLAAYLAPVDSLKSFDTRARERIGQTFFDM</sequence>
<dbReference type="Pfam" id="PF04851">
    <property type="entry name" value="ResIII"/>
    <property type="match status" value="1"/>
</dbReference>
<name>D5C0T8_NITHN</name>